<dbReference type="Proteomes" id="UP000233551">
    <property type="component" value="Unassembled WGS sequence"/>
</dbReference>
<reference evidence="2" key="2">
    <citation type="submission" date="2017-06" db="EMBL/GenBank/DDBJ databases">
        <title>The pomegranate genome and the genomics of punicalagin biosynthesis.</title>
        <authorList>
            <person name="Xu C."/>
        </authorList>
    </citation>
    <scope>NUCLEOTIDE SEQUENCE [LARGE SCALE GENOMIC DNA]</scope>
    <source>
        <tissue evidence="2">Fresh leaf</tissue>
    </source>
</reference>
<reference evidence="3 5" key="3">
    <citation type="submission" date="2017-11" db="EMBL/GenBank/DDBJ databases">
        <title>De-novo sequencing of pomegranate (Punica granatum L.) genome.</title>
        <authorList>
            <person name="Akparov Z."/>
            <person name="Amiraslanov A."/>
            <person name="Hajiyeva S."/>
            <person name="Abbasov M."/>
            <person name="Kaur K."/>
            <person name="Hamwieh A."/>
            <person name="Solovyev V."/>
            <person name="Salamov A."/>
            <person name="Braich B."/>
            <person name="Kosarev P."/>
            <person name="Mahmoud A."/>
            <person name="Hajiyev E."/>
            <person name="Babayeva S."/>
            <person name="Izzatullayeva V."/>
            <person name="Mammadov A."/>
            <person name="Mammadov A."/>
            <person name="Sharifova S."/>
            <person name="Ojaghi J."/>
            <person name="Eynullazada K."/>
            <person name="Bayramov B."/>
            <person name="Abdulazimova A."/>
            <person name="Shahmuradov I."/>
        </authorList>
    </citation>
    <scope>NUCLEOTIDE SEQUENCE [LARGE SCALE GENOMIC DNA]</scope>
    <source>
        <strain evidence="3">AG2017</strain>
        <strain evidence="5">cv. AG2017</strain>
        <tissue evidence="3">Leaf</tissue>
    </source>
</reference>
<evidence type="ECO:0000313" key="3">
    <source>
        <dbReference type="EMBL" id="PKI44970.1"/>
    </source>
</evidence>
<evidence type="ECO:0000313" key="2">
    <source>
        <dbReference type="EMBL" id="OWM68638.1"/>
    </source>
</evidence>
<protein>
    <submittedName>
        <fullName evidence="2">Uncharacterized protein</fullName>
    </submittedName>
</protein>
<dbReference type="Proteomes" id="UP000197138">
    <property type="component" value="Unassembled WGS sequence"/>
</dbReference>
<evidence type="ECO:0000256" key="1">
    <source>
        <dbReference type="SAM" id="MobiDB-lite"/>
    </source>
</evidence>
<evidence type="ECO:0000313" key="4">
    <source>
        <dbReference type="Proteomes" id="UP000197138"/>
    </source>
</evidence>
<dbReference type="EMBL" id="PGOL01002817">
    <property type="protein sequence ID" value="PKI44970.1"/>
    <property type="molecule type" value="Genomic_DNA"/>
</dbReference>
<reference evidence="4" key="1">
    <citation type="journal article" date="2017" name="Plant J.">
        <title>The pomegranate (Punica granatum L.) genome and the genomics of punicalagin biosynthesis.</title>
        <authorList>
            <person name="Qin G."/>
            <person name="Xu C."/>
            <person name="Ming R."/>
            <person name="Tang H."/>
            <person name="Guyot R."/>
            <person name="Kramer E.M."/>
            <person name="Hu Y."/>
            <person name="Yi X."/>
            <person name="Qi Y."/>
            <person name="Xu X."/>
            <person name="Gao Z."/>
            <person name="Pan H."/>
            <person name="Jian J."/>
            <person name="Tian Y."/>
            <person name="Yue Z."/>
            <person name="Xu Y."/>
        </authorList>
    </citation>
    <scope>NUCLEOTIDE SEQUENCE [LARGE SCALE GENOMIC DNA]</scope>
    <source>
        <strain evidence="4">cv. Dabenzi</strain>
    </source>
</reference>
<dbReference type="AlphaFoldDB" id="A0A218W836"/>
<dbReference type="EMBL" id="MTKT01004950">
    <property type="protein sequence ID" value="OWM68638.1"/>
    <property type="molecule type" value="Genomic_DNA"/>
</dbReference>
<organism evidence="2 4">
    <name type="scientific">Punica granatum</name>
    <name type="common">Pomegranate</name>
    <dbReference type="NCBI Taxonomy" id="22663"/>
    <lineage>
        <taxon>Eukaryota</taxon>
        <taxon>Viridiplantae</taxon>
        <taxon>Streptophyta</taxon>
        <taxon>Embryophyta</taxon>
        <taxon>Tracheophyta</taxon>
        <taxon>Spermatophyta</taxon>
        <taxon>Magnoliopsida</taxon>
        <taxon>eudicotyledons</taxon>
        <taxon>Gunneridae</taxon>
        <taxon>Pentapetalae</taxon>
        <taxon>rosids</taxon>
        <taxon>malvids</taxon>
        <taxon>Myrtales</taxon>
        <taxon>Lythraceae</taxon>
        <taxon>Punica</taxon>
    </lineage>
</organism>
<accession>A0A218W836</accession>
<proteinExistence type="predicted"/>
<keyword evidence="5" id="KW-1185">Reference proteome</keyword>
<feature type="region of interest" description="Disordered" evidence="1">
    <location>
        <begin position="1"/>
        <end position="21"/>
    </location>
</feature>
<evidence type="ECO:0000313" key="5">
    <source>
        <dbReference type="Proteomes" id="UP000233551"/>
    </source>
</evidence>
<sequence>MPSKGAIVARSQATTSPKEVMGHDQALCSPMISSMAVVVGQQAATTSISFSLERGNRLGTPDLGDNRSSLATIAPDEITSSLYAH</sequence>
<gene>
    <name evidence="2" type="ORF">CDL15_Pgr023603</name>
    <name evidence="3" type="ORF">CRG98_034665</name>
</gene>
<name>A0A218W836_PUNGR</name>
<comment type="caution">
    <text evidence="2">The sequence shown here is derived from an EMBL/GenBank/DDBJ whole genome shotgun (WGS) entry which is preliminary data.</text>
</comment>